<sequence length="550" mass="61242">MPDVSAEQLVERLQTYQSDEELRKIQRYFRHAEGDTFLGVRMGQVFALAKEFIDLAPGEIETLLDSPIHEVRAGAVSIMSKQAARKRTTDARRAELYDLYLRRHDRIDNWDLVDLGAANVVGAYLVDKPRDVLYELARSDDPWQRRTAIVSTMAFLRAGDLDDTFRIAEMFVADPHDLIHKATGWLLRSAGDQDRARLLDFLDRHAATLPRTLLRAAIEHLDREQRTYYLGRKRPSREPRFAASVRRMAKLLTGKVALVAGGTRGAGRGTAIQLGAAGATVYVTGRSTRAQRSEMNRPETIEETAELVSAAGGVGIAVRVDHLIPDEVRELIARIDSEQGALHVLVNDIWGTSQVEWNKAVWESDLHAGLHTLRLAVDTHAITSHFALPLLIRSPGGLVVEMTDGTDDYNAATYRNSFFYDLAKGAVSRMAFALAHELRSHDTTSVLLTPGWLRSEEMLDSLGVTEENWRDALPIEPHFAISESPAYVGRAVAALAQDPDVSRWHGRSLSSGELAKVYGFTDLDGSRPDAWRYLVEVQDIGKPADATGYR</sequence>
<dbReference type="PANTHER" id="PTHR44147">
    <property type="entry name" value="DEHYDROGENASE/REDUCTASE SDR FAMILY MEMBER 1"/>
    <property type="match status" value="1"/>
</dbReference>
<dbReference type="CDD" id="cd06561">
    <property type="entry name" value="AlkD_like"/>
    <property type="match status" value="1"/>
</dbReference>
<dbReference type="Gene3D" id="3.40.50.720">
    <property type="entry name" value="NAD(P)-binding Rossmann-like Domain"/>
    <property type="match status" value="1"/>
</dbReference>
<dbReference type="AlphaFoldDB" id="A4X6J9"/>
<dbReference type="InterPro" id="IPR014825">
    <property type="entry name" value="DNA_alkylation"/>
</dbReference>
<organism evidence="1 2">
    <name type="scientific">Salinispora tropica (strain ATCC BAA-916 / DSM 44818 / JCM 13857 / NBRC 105044 / CNB-440)</name>
    <dbReference type="NCBI Taxonomy" id="369723"/>
    <lineage>
        <taxon>Bacteria</taxon>
        <taxon>Bacillati</taxon>
        <taxon>Actinomycetota</taxon>
        <taxon>Actinomycetes</taxon>
        <taxon>Micromonosporales</taxon>
        <taxon>Micromonosporaceae</taxon>
        <taxon>Salinispora</taxon>
    </lineage>
</organism>
<gene>
    <name evidence="1" type="ordered locus">Strop_2046</name>
</gene>
<dbReference type="InterPro" id="IPR016024">
    <property type="entry name" value="ARM-type_fold"/>
</dbReference>
<proteinExistence type="predicted"/>
<dbReference type="PRINTS" id="PR00081">
    <property type="entry name" value="GDHRDH"/>
</dbReference>
<dbReference type="KEGG" id="stp:Strop_2046"/>
<dbReference type="STRING" id="369723.Strop_2046"/>
<dbReference type="eggNOG" id="COG1028">
    <property type="taxonomic scope" value="Bacteria"/>
</dbReference>
<evidence type="ECO:0000313" key="1">
    <source>
        <dbReference type="EMBL" id="ABP54499.1"/>
    </source>
</evidence>
<dbReference type="Gene3D" id="1.25.10.90">
    <property type="match status" value="1"/>
</dbReference>
<dbReference type="eggNOG" id="COG4912">
    <property type="taxonomic scope" value="Bacteria"/>
</dbReference>
<dbReference type="Proteomes" id="UP000000235">
    <property type="component" value="Chromosome"/>
</dbReference>
<protein>
    <submittedName>
        <fullName evidence="1">Glucose/ribitol dehydrogenase</fullName>
    </submittedName>
</protein>
<dbReference type="SUPFAM" id="SSF48371">
    <property type="entry name" value="ARM repeat"/>
    <property type="match status" value="1"/>
</dbReference>
<dbReference type="InterPro" id="IPR036291">
    <property type="entry name" value="NAD(P)-bd_dom_sf"/>
</dbReference>
<reference evidence="2" key="1">
    <citation type="journal article" date="2007" name="Proc. Natl. Acad. Sci. U.S.A.">
        <title>Genome sequencing reveals complex secondary metabolome in the marine actinomycete Salinispora tropica.</title>
        <authorList>
            <person name="Udwary D.W."/>
            <person name="Zeigler L."/>
            <person name="Asolkar R.N."/>
            <person name="Singan V."/>
            <person name="Lapidus A."/>
            <person name="Fenical W."/>
            <person name="Jensen P.R."/>
            <person name="Moore B.S."/>
        </authorList>
    </citation>
    <scope>NUCLEOTIDE SEQUENCE [LARGE SCALE GENOMIC DNA]</scope>
    <source>
        <strain evidence="2">ATCC BAA-916 / DSM 44818 / CNB-440</strain>
    </source>
</reference>
<dbReference type="EMBL" id="CP000667">
    <property type="protein sequence ID" value="ABP54499.1"/>
    <property type="molecule type" value="Genomic_DNA"/>
</dbReference>
<dbReference type="PANTHER" id="PTHR44147:SF2">
    <property type="entry name" value="DEHYDROGENASE_REDUCTASE SDR FAMILY MEMBER 1"/>
    <property type="match status" value="1"/>
</dbReference>
<name>A4X6J9_SALTO</name>
<accession>A4X6J9</accession>
<dbReference type="HOGENOM" id="CLU_495104_0_0_11"/>
<dbReference type="InterPro" id="IPR002347">
    <property type="entry name" value="SDR_fam"/>
</dbReference>
<dbReference type="Pfam" id="PF00106">
    <property type="entry name" value="adh_short"/>
    <property type="match status" value="1"/>
</dbReference>
<dbReference type="SUPFAM" id="SSF51735">
    <property type="entry name" value="NAD(P)-binding Rossmann-fold domains"/>
    <property type="match status" value="1"/>
</dbReference>
<evidence type="ECO:0000313" key="2">
    <source>
        <dbReference type="Proteomes" id="UP000000235"/>
    </source>
</evidence>
<keyword evidence="2" id="KW-1185">Reference proteome</keyword>
<dbReference type="Pfam" id="PF08713">
    <property type="entry name" value="DNA_alkylation"/>
    <property type="match status" value="1"/>
</dbReference>
<dbReference type="NCBIfam" id="NF006159">
    <property type="entry name" value="PRK08303.1"/>
    <property type="match status" value="1"/>
</dbReference>